<proteinExistence type="predicted"/>
<dbReference type="CDD" id="cd00156">
    <property type="entry name" value="REC"/>
    <property type="match status" value="1"/>
</dbReference>
<dbReference type="SUPFAM" id="SSF52172">
    <property type="entry name" value="CheY-like"/>
    <property type="match status" value="1"/>
</dbReference>
<dbReference type="Pfam" id="PF00072">
    <property type="entry name" value="Response_reg"/>
    <property type="match status" value="1"/>
</dbReference>
<dbReference type="SMART" id="SM00448">
    <property type="entry name" value="REC"/>
    <property type="match status" value="1"/>
</dbReference>
<sequence>MKKVLLIDDSVTIHRVIDICLDKDRFITEKTFSADDAVMKLKNSPADIVLLDNKLEGILLGDFIAKIRSLAPVSWIILLTGAFDQFDDSDLARSGADDYLFKPFDSQAIDLKINYGLNTAHRPAAAPAMPEQIISEEQTEILPAEEESPAEEAAFIDLRQEEPPAEEAVPSFEEESAEPETAEEEIPSAEDIFSEDEPETEEAAGKYGEEDSEDSFPFDDTEPSAAVSEEEKAELGNLFGDIEGLADIADIAEPETAEPLEEREEESSKAEEPEEDLDSFLKDLDTAEAPELEIIEEEETVPEPAAEDFSGLLEELGETEEPAPEDIPEYIIEEEEASDPFSGLTLTDEEDMFASPEPEAEPAAEYVIEEEKSDDGDIFANLMQISVEDVIDDKPALTEEEIRQEAAEPAETDETDETDETALDIITEGFPETGIPVDGEIVDEQQEADLSADAIESMPIETDFSELTPADESTFEETSEETVEEPVIIRDEETANVIEEEVTFTEETLPEPETAPSPDADAPEEITPEKEELPEAETEPAEPEFITVEEPEAEPAAFEEFPAEQFAPLKEMEEDHEPVKAPAVGLAQDEIKEIVYRSFDSGMFKSAIQEVLAEKMEEVLREVLPEIAEMVIREEIERLKRGE</sequence>
<dbReference type="AlphaFoldDB" id="A0A3R5UW17"/>
<dbReference type="Proteomes" id="UP000287502">
    <property type="component" value="Chromosome"/>
</dbReference>
<feature type="compositionally biased region" description="Acidic residues" evidence="4">
    <location>
        <begin position="473"/>
        <end position="484"/>
    </location>
</feature>
<evidence type="ECO:0000256" key="1">
    <source>
        <dbReference type="ARBA" id="ARBA00022553"/>
    </source>
</evidence>
<keyword evidence="2" id="KW-0902">Two-component regulatory system</keyword>
<name>A0A3R5UW17_9BACT</name>
<evidence type="ECO:0000256" key="4">
    <source>
        <dbReference type="SAM" id="MobiDB-lite"/>
    </source>
</evidence>
<feature type="region of interest" description="Disordered" evidence="4">
    <location>
        <begin position="391"/>
        <end position="418"/>
    </location>
</feature>
<feature type="modified residue" description="4-aspartylphosphate" evidence="3">
    <location>
        <position position="52"/>
    </location>
</feature>
<dbReference type="InterPro" id="IPR011006">
    <property type="entry name" value="CheY-like_superfamily"/>
</dbReference>
<feature type="compositionally biased region" description="Acidic residues" evidence="4">
    <location>
        <begin position="172"/>
        <end position="202"/>
    </location>
</feature>
<evidence type="ECO:0000256" key="2">
    <source>
        <dbReference type="ARBA" id="ARBA00023012"/>
    </source>
</evidence>
<evidence type="ECO:0000313" key="6">
    <source>
        <dbReference type="EMBL" id="QAR31914.1"/>
    </source>
</evidence>
<feature type="region of interest" description="Disordered" evidence="4">
    <location>
        <begin position="461"/>
        <end position="543"/>
    </location>
</feature>
<gene>
    <name evidence="6" type="ORF">EP073_00400</name>
</gene>
<protein>
    <submittedName>
        <fullName evidence="6">Response regulator</fullName>
    </submittedName>
</protein>
<dbReference type="GO" id="GO:0000160">
    <property type="term" value="P:phosphorelay signal transduction system"/>
    <property type="evidence" value="ECO:0007669"/>
    <property type="project" value="UniProtKB-KW"/>
</dbReference>
<dbReference type="EMBL" id="CP035108">
    <property type="protein sequence ID" value="QAR31914.1"/>
    <property type="molecule type" value="Genomic_DNA"/>
</dbReference>
<evidence type="ECO:0000256" key="3">
    <source>
        <dbReference type="PROSITE-ProRule" id="PRU00169"/>
    </source>
</evidence>
<feature type="compositionally biased region" description="Basic and acidic residues" evidence="4">
    <location>
        <begin position="392"/>
        <end position="406"/>
    </location>
</feature>
<feature type="compositionally biased region" description="Acidic residues" evidence="4">
    <location>
        <begin position="498"/>
        <end position="510"/>
    </location>
</feature>
<feature type="domain" description="Response regulatory" evidence="5">
    <location>
        <begin position="3"/>
        <end position="117"/>
    </location>
</feature>
<feature type="compositionally biased region" description="Acidic residues" evidence="4">
    <location>
        <begin position="250"/>
        <end position="265"/>
    </location>
</feature>
<dbReference type="KEGG" id="gtl:EP073_00400"/>
<feature type="compositionally biased region" description="Acidic residues" evidence="4">
    <location>
        <begin position="408"/>
        <end position="418"/>
    </location>
</feature>
<feature type="compositionally biased region" description="Acidic residues" evidence="4">
    <location>
        <begin position="534"/>
        <end position="543"/>
    </location>
</feature>
<dbReference type="Gene3D" id="3.40.50.2300">
    <property type="match status" value="1"/>
</dbReference>
<keyword evidence="1 3" id="KW-0597">Phosphoprotein</keyword>
<feature type="compositionally biased region" description="Acidic residues" evidence="4">
    <location>
        <begin position="210"/>
        <end position="222"/>
    </location>
</feature>
<dbReference type="InterPro" id="IPR001789">
    <property type="entry name" value="Sig_transdc_resp-reg_receiver"/>
</dbReference>
<dbReference type="RefSeq" id="WP_128465201.1">
    <property type="nucleotide sequence ID" value="NZ_CP035108.1"/>
</dbReference>
<dbReference type="OrthoDB" id="9815226at2"/>
<accession>A0A3R5UW17</accession>
<dbReference type="PANTHER" id="PTHR44591">
    <property type="entry name" value="STRESS RESPONSE REGULATOR PROTEIN 1"/>
    <property type="match status" value="1"/>
</dbReference>
<dbReference type="InterPro" id="IPR050595">
    <property type="entry name" value="Bact_response_regulator"/>
</dbReference>
<keyword evidence="7" id="KW-1185">Reference proteome</keyword>
<dbReference type="PANTHER" id="PTHR44591:SF14">
    <property type="entry name" value="PROTEIN PILG"/>
    <property type="match status" value="1"/>
</dbReference>
<evidence type="ECO:0000313" key="7">
    <source>
        <dbReference type="Proteomes" id="UP000287502"/>
    </source>
</evidence>
<reference evidence="6 7" key="1">
    <citation type="submission" date="2019-01" db="EMBL/GenBank/DDBJ databases">
        <title>Geovibrio thiophilus DSM 11263, complete genome.</title>
        <authorList>
            <person name="Spring S."/>
            <person name="Bunk B."/>
            <person name="Sproer C."/>
        </authorList>
    </citation>
    <scope>NUCLEOTIDE SEQUENCE [LARGE SCALE GENOMIC DNA]</scope>
    <source>
        <strain evidence="6 7">DSM 11263</strain>
    </source>
</reference>
<organism evidence="6 7">
    <name type="scientific">Geovibrio thiophilus</name>
    <dbReference type="NCBI Taxonomy" id="139438"/>
    <lineage>
        <taxon>Bacteria</taxon>
        <taxon>Pseudomonadati</taxon>
        <taxon>Deferribacterota</taxon>
        <taxon>Deferribacteres</taxon>
        <taxon>Deferribacterales</taxon>
        <taxon>Geovibrionaceae</taxon>
        <taxon>Geovibrio</taxon>
    </lineage>
</organism>
<feature type="region of interest" description="Disordered" evidence="4">
    <location>
        <begin position="161"/>
        <end position="278"/>
    </location>
</feature>
<evidence type="ECO:0000259" key="5">
    <source>
        <dbReference type="PROSITE" id="PS50110"/>
    </source>
</evidence>
<dbReference type="PROSITE" id="PS50110">
    <property type="entry name" value="RESPONSE_REGULATORY"/>
    <property type="match status" value="1"/>
</dbReference>